<feature type="coiled-coil region" evidence="1">
    <location>
        <begin position="64"/>
        <end position="91"/>
    </location>
</feature>
<sequence length="214" mass="23992">MTEVAVADLDTSYVTQSDGVILAAPVIENETVRVFPCPNTTYGCTFSGADENILSDHLENACQKQQLLLFIEEREENLNQLKAELRFRDEELINLKLVLFGNVEKDRPQHQIDEENAIAAKLTANSTKSSPPTVLFFKNIKDKIEAHKSKKAAQKEEEARNAAEIIAAPIDSRQPLKNRTSLLDMMKLKSSPQRKDSNSDTVSIRSSQEDNFVT</sequence>
<feature type="compositionally biased region" description="Polar residues" evidence="2">
    <location>
        <begin position="199"/>
        <end position="214"/>
    </location>
</feature>
<evidence type="ECO:0000313" key="3">
    <source>
        <dbReference type="EMBL" id="KNC75270.1"/>
    </source>
</evidence>
<keyword evidence="4" id="KW-1185">Reference proteome</keyword>
<accession>A0A0L0FEU4</accession>
<evidence type="ECO:0000256" key="2">
    <source>
        <dbReference type="SAM" id="MobiDB-lite"/>
    </source>
</evidence>
<evidence type="ECO:0000256" key="1">
    <source>
        <dbReference type="SAM" id="Coils"/>
    </source>
</evidence>
<protein>
    <submittedName>
        <fullName evidence="3">Uncharacterized protein</fullName>
    </submittedName>
</protein>
<gene>
    <name evidence="3" type="ORF">SARC_12200</name>
</gene>
<dbReference type="EMBL" id="KQ243733">
    <property type="protein sequence ID" value="KNC75270.1"/>
    <property type="molecule type" value="Genomic_DNA"/>
</dbReference>
<organism evidence="3 4">
    <name type="scientific">Sphaeroforma arctica JP610</name>
    <dbReference type="NCBI Taxonomy" id="667725"/>
    <lineage>
        <taxon>Eukaryota</taxon>
        <taxon>Ichthyosporea</taxon>
        <taxon>Ichthyophonida</taxon>
        <taxon>Sphaeroforma</taxon>
    </lineage>
</organism>
<dbReference type="Proteomes" id="UP000054560">
    <property type="component" value="Unassembled WGS sequence"/>
</dbReference>
<proteinExistence type="predicted"/>
<evidence type="ECO:0000313" key="4">
    <source>
        <dbReference type="Proteomes" id="UP000054560"/>
    </source>
</evidence>
<keyword evidence="1" id="KW-0175">Coiled coil</keyword>
<dbReference type="RefSeq" id="XP_014149172.1">
    <property type="nucleotide sequence ID" value="XM_014293697.1"/>
</dbReference>
<feature type="region of interest" description="Disordered" evidence="2">
    <location>
        <begin position="185"/>
        <end position="214"/>
    </location>
</feature>
<dbReference type="AlphaFoldDB" id="A0A0L0FEU4"/>
<name>A0A0L0FEU4_9EUKA</name>
<dbReference type="GeneID" id="25912704"/>
<reference evidence="3 4" key="1">
    <citation type="submission" date="2011-02" db="EMBL/GenBank/DDBJ databases">
        <title>The Genome Sequence of Sphaeroforma arctica JP610.</title>
        <authorList>
            <consortium name="The Broad Institute Genome Sequencing Platform"/>
            <person name="Russ C."/>
            <person name="Cuomo C."/>
            <person name="Young S.K."/>
            <person name="Zeng Q."/>
            <person name="Gargeya S."/>
            <person name="Alvarado L."/>
            <person name="Berlin A."/>
            <person name="Chapman S.B."/>
            <person name="Chen Z."/>
            <person name="Freedman E."/>
            <person name="Gellesch M."/>
            <person name="Goldberg J."/>
            <person name="Griggs A."/>
            <person name="Gujja S."/>
            <person name="Heilman E."/>
            <person name="Heiman D."/>
            <person name="Howarth C."/>
            <person name="Mehta T."/>
            <person name="Neiman D."/>
            <person name="Pearson M."/>
            <person name="Roberts A."/>
            <person name="Saif S."/>
            <person name="Shea T."/>
            <person name="Shenoy N."/>
            <person name="Sisk P."/>
            <person name="Stolte C."/>
            <person name="Sykes S."/>
            <person name="White J."/>
            <person name="Yandava C."/>
            <person name="Burger G."/>
            <person name="Gray M.W."/>
            <person name="Holland P.W.H."/>
            <person name="King N."/>
            <person name="Lang F.B.F."/>
            <person name="Roger A.J."/>
            <person name="Ruiz-Trillo I."/>
            <person name="Haas B."/>
            <person name="Nusbaum C."/>
            <person name="Birren B."/>
        </authorList>
    </citation>
    <scope>NUCLEOTIDE SEQUENCE [LARGE SCALE GENOMIC DNA]</scope>
    <source>
        <strain evidence="3 4">JP610</strain>
    </source>
</reference>